<protein>
    <submittedName>
        <fullName evidence="3">AGAP008685-PA</fullName>
    </submittedName>
</protein>
<reference evidence="3" key="5">
    <citation type="submission" date="2011-05" db="EMBL/GenBank/DDBJ databases">
        <authorList>
            <consortium name="VectorBase"/>
        </authorList>
    </citation>
    <scope>NUCLEOTIDE SEQUENCE</scope>
    <source>
        <strain evidence="3">PEST</strain>
    </source>
</reference>
<reference evidence="3" key="3">
    <citation type="journal article" date="2004" name="Trends Parasitol.">
        <title>The Anopheles gambiae genome: an update.</title>
        <authorList>
            <person name="Mongin E."/>
            <person name="Louis C."/>
            <person name="Holt R.A."/>
            <person name="Birney E."/>
            <person name="Collins F.H."/>
        </authorList>
    </citation>
    <scope>NUCLEOTIDE SEQUENCE</scope>
    <source>
        <strain evidence="3">PEST</strain>
    </source>
</reference>
<dbReference type="InterPro" id="IPR029058">
    <property type="entry name" value="AB_hydrolase_fold"/>
</dbReference>
<dbReference type="SUPFAM" id="SSF53474">
    <property type="entry name" value="alpha/beta-Hydrolases"/>
    <property type="match status" value="1"/>
</dbReference>
<dbReference type="EMBL" id="AAAB01008944">
    <property type="protein sequence ID" value="EAL40265.1"/>
    <property type="molecule type" value="Genomic_DNA"/>
</dbReference>
<sequence length="194" mass="21625">MAVVMKKLMERIGHKRFFVHGGDWGALITDMMGTYFPDSVMGIHQSGCGVIGTLATWKTMIASVAPSLFVEKRHVPYYFPLGSYFREILLESGYMHLQATKPDTIGTALLGNPIGLAAYILEKFSTQTDRAFRKLPDGGLERAFSLDALLDNLMIYYLTDSITTSQRLYAEAFSKRELFAGELERIPNLVPAAC</sequence>
<dbReference type="VEuPathDB" id="VectorBase:AGAMI1_005959"/>
<dbReference type="InParanoid" id="Q5TS55"/>
<dbReference type="VEuPathDB" id="VectorBase:AGAP008685"/>
<proteinExistence type="inferred from homology"/>
<feature type="non-terminal residue" evidence="3">
    <location>
        <position position="194"/>
    </location>
</feature>
<dbReference type="PANTHER" id="PTHR21661:SF35">
    <property type="entry name" value="EPOXIDE HYDROLASE"/>
    <property type="match status" value="1"/>
</dbReference>
<dbReference type="PaxDb" id="7165-AGAP008685-PA"/>
<reference evidence="3" key="1">
    <citation type="journal article" date="2002" name="Science">
        <title>The genome sequence of the malaria mosquito Anopheles gambiae.</title>
        <authorList>
            <person name="Holt R.A."/>
            <person name="Subramanian G.M."/>
            <person name="Halpern A."/>
            <person name="Sutton G.G."/>
            <person name="Charlab R."/>
            <person name="Nusskern D.R."/>
            <person name="Wincker P."/>
            <person name="Clark A.G."/>
            <person name="Ribeiro J.M."/>
            <person name="Wides R."/>
            <person name="Salzberg S.L."/>
            <person name="Loftus B."/>
            <person name="Yandell M."/>
            <person name="Majoros W.H."/>
            <person name="Rusch D.B."/>
            <person name="Lai Z."/>
            <person name="Kraft C.L."/>
            <person name="Abril J.F."/>
            <person name="Anthouard V."/>
            <person name="Arensburger P."/>
            <person name="Atkinson P.W."/>
            <person name="Baden H."/>
            <person name="de Berardinis V."/>
            <person name="Baldwin D."/>
            <person name="Benes V."/>
            <person name="Biedler J."/>
            <person name="Blass C."/>
            <person name="Bolanos R."/>
            <person name="Boscus D."/>
            <person name="Barnstead M."/>
            <person name="Cai S."/>
            <person name="Center A."/>
            <person name="Chaturverdi K."/>
            <person name="Christophides G.K."/>
            <person name="Chrystal M.A."/>
            <person name="Clamp M."/>
            <person name="Cravchik A."/>
            <person name="Curwen V."/>
            <person name="Dana A."/>
            <person name="Delcher A."/>
            <person name="Dew I."/>
            <person name="Evans C.A."/>
            <person name="Flanigan M."/>
            <person name="Grundschober-Freimoser A."/>
            <person name="Friedli L."/>
            <person name="Gu Z."/>
            <person name="Guan P."/>
            <person name="Guigo R."/>
            <person name="Hillenmeyer M.E."/>
            <person name="Hladun S.L."/>
            <person name="Hogan J.R."/>
            <person name="Hong Y.S."/>
            <person name="Hoover J."/>
            <person name="Jaillon O."/>
            <person name="Ke Z."/>
            <person name="Kodira C."/>
            <person name="Kokoza E."/>
            <person name="Koutsos A."/>
            <person name="Letunic I."/>
            <person name="Levitsky A."/>
            <person name="Liang Y."/>
            <person name="Lin J.J."/>
            <person name="Lobo N.F."/>
            <person name="Lopez J.R."/>
            <person name="Malek J.A."/>
            <person name="McIntosh T.C."/>
            <person name="Meister S."/>
            <person name="Miller J."/>
            <person name="Mobarry C."/>
            <person name="Mongin E."/>
            <person name="Murphy S.D."/>
            <person name="O'Brochta D.A."/>
            <person name="Pfannkoch C."/>
            <person name="Qi R."/>
            <person name="Regier M.A."/>
            <person name="Remington K."/>
            <person name="Shao H."/>
            <person name="Sharakhova M.V."/>
            <person name="Sitter C.D."/>
            <person name="Shetty J."/>
            <person name="Smith T.J."/>
            <person name="Strong R."/>
            <person name="Sun J."/>
            <person name="Thomasova D."/>
            <person name="Ton L.Q."/>
            <person name="Topalis P."/>
            <person name="Tu Z."/>
            <person name="Unger M.F."/>
            <person name="Walenz B."/>
            <person name="Wang A."/>
            <person name="Wang J."/>
            <person name="Wang M."/>
            <person name="Wang X."/>
            <person name="Woodford K.J."/>
            <person name="Wortman J.R."/>
            <person name="Wu M."/>
            <person name="Yao A."/>
            <person name="Zdobnov E.M."/>
            <person name="Zhang H."/>
            <person name="Zhao Q."/>
            <person name="Zhao S."/>
            <person name="Zhu S.C."/>
            <person name="Zhimulev I."/>
            <person name="Coluzzi M."/>
            <person name="della Torre A."/>
            <person name="Roth C.W."/>
            <person name="Louis C."/>
            <person name="Kalush F."/>
            <person name="Mural R.J."/>
            <person name="Myers E.W."/>
            <person name="Adams M.D."/>
            <person name="Smith H.O."/>
            <person name="Broder S."/>
            <person name="Gardner M.J."/>
            <person name="Fraser C.M."/>
            <person name="Birney E."/>
            <person name="Bork P."/>
            <person name="Brey P.T."/>
            <person name="Venter J.C."/>
            <person name="Weissenbach J."/>
            <person name="Kafatos F.C."/>
            <person name="Collins F.H."/>
            <person name="Hoffman S.L."/>
        </authorList>
    </citation>
    <scope>NUCLEOTIDE SEQUENCE [LARGE SCALE GENOMIC DNA]</scope>
    <source>
        <strain evidence="3">PEST</strain>
    </source>
</reference>
<reference evidence="3" key="4">
    <citation type="journal article" date="2007" name="Genome Biol.">
        <title>Update of the Anopheles gambiae PEST genome assembly.</title>
        <authorList>
            <person name="Sharakhova M.V."/>
            <person name="Hammond M.P."/>
            <person name="Lobo N.F."/>
            <person name="Krzywinski J."/>
            <person name="Unger M.F."/>
            <person name="Hillenmeyer M.E."/>
            <person name="Bruggner R.V."/>
            <person name="Birney E."/>
            <person name="Collins F.H."/>
        </authorList>
    </citation>
    <scope>NUCLEOTIDE SEQUENCE</scope>
    <source>
        <strain evidence="3">PEST</strain>
    </source>
</reference>
<evidence type="ECO:0000313" key="3">
    <source>
        <dbReference type="EMBL" id="EAL40265.1"/>
    </source>
</evidence>
<evidence type="ECO:0000256" key="1">
    <source>
        <dbReference type="ARBA" id="ARBA00010088"/>
    </source>
</evidence>
<dbReference type="HOGENOM" id="CLU_019414_3_0_1"/>
<dbReference type="STRING" id="7165.Q5TS55"/>
<comment type="caution">
    <text evidence="3">The sequence shown here is derived from an EMBL/GenBank/DDBJ whole genome shotgun (WGS) entry which is preliminary data.</text>
</comment>
<dbReference type="AlphaFoldDB" id="Q5TS55"/>
<comment type="similarity">
    <text evidence="1">Belongs to the peptidase S33 family.</text>
</comment>
<organism evidence="3">
    <name type="scientific">Anopheles gambiae</name>
    <name type="common">African malaria mosquito</name>
    <dbReference type="NCBI Taxonomy" id="7165"/>
    <lineage>
        <taxon>Eukaryota</taxon>
        <taxon>Metazoa</taxon>
        <taxon>Ecdysozoa</taxon>
        <taxon>Arthropoda</taxon>
        <taxon>Hexapoda</taxon>
        <taxon>Insecta</taxon>
        <taxon>Pterygota</taxon>
        <taxon>Neoptera</taxon>
        <taxon>Endopterygota</taxon>
        <taxon>Diptera</taxon>
        <taxon>Nematocera</taxon>
        <taxon>Culicoidea</taxon>
        <taxon>Culicidae</taxon>
        <taxon>Anophelinae</taxon>
        <taxon>Anopheles</taxon>
    </lineage>
</organism>
<reference evidence="3" key="2">
    <citation type="submission" date="2002-03" db="EMBL/GenBank/DDBJ databases">
        <authorList>
            <consortium name="The Anopheles Genome Sequencing Consortium"/>
        </authorList>
    </citation>
    <scope>NUCLEOTIDE SEQUENCE</scope>
    <source>
        <strain evidence="3">PEST</strain>
    </source>
</reference>
<dbReference type="PANTHER" id="PTHR21661">
    <property type="entry name" value="EPOXIDE HYDROLASE 1-RELATED"/>
    <property type="match status" value="1"/>
</dbReference>
<dbReference type="Gene3D" id="3.40.50.1820">
    <property type="entry name" value="alpha/beta hydrolase"/>
    <property type="match status" value="1"/>
</dbReference>
<dbReference type="PhylomeDB" id="Q5TS55"/>
<evidence type="ECO:0000256" key="2">
    <source>
        <dbReference type="ARBA" id="ARBA00022801"/>
    </source>
</evidence>
<gene>
    <name evidence="3" type="ORF">AgaP_AGAP008685</name>
</gene>
<dbReference type="GO" id="GO:0016787">
    <property type="term" value="F:hydrolase activity"/>
    <property type="evidence" value="ECO:0007669"/>
    <property type="project" value="UniProtKB-KW"/>
</dbReference>
<name>Q5TS55_ANOGA</name>
<accession>Q5TS55</accession>
<keyword evidence="2" id="KW-0378">Hydrolase</keyword>
<dbReference type="KEGG" id="aga:3291782"/>
<dbReference type="eggNOG" id="KOG2565">
    <property type="taxonomic scope" value="Eukaryota"/>
</dbReference>